<dbReference type="GO" id="GO:0090313">
    <property type="term" value="P:regulation of protein targeting to membrane"/>
    <property type="evidence" value="ECO:0007669"/>
    <property type="project" value="TreeGrafter"/>
</dbReference>
<feature type="region of interest" description="Disordered" evidence="1">
    <location>
        <begin position="1188"/>
        <end position="1279"/>
    </location>
</feature>
<feature type="region of interest" description="Disordered" evidence="1">
    <location>
        <begin position="323"/>
        <end position="351"/>
    </location>
</feature>
<sequence length="1279" mass="133392">MLALLAALVAPYFIDWTAYRADFEREASNILGRKVIVKGDAAARLLPFPSVTFNDVEVEDDDGSSLMSVGRFRMDAELAPYLSGEIYIYSMTLDRPTVRLPLRKDHSVRWVVDDPKIPTGARVVLQNVAINDGTVIIEDEARGRTQTLLDLNATLSAGSLAGPVDGSGSFNVDGKAVDFDLSAGIPQDDGSMPLRVTASNRDLDGEIVLDGRATATGDVPQFSGSLSLVRPAPKQAETAEGASPFETLDGEEKQAAPAGPAVPPIRATGAIVLSAEKADVTDLRVEAGGGPQPYVLTGSGNLDYGDATRFSLKLEGEQVNVDALGGGETAGQPAATPEEETGDEDAEAPQQSLARRVETMRLVLSEVPRPTIDGQLQISLPVVTAGDTTIRDVAFVAEPRPAGWKLDSFAAEVPGRTRLEASGDLGVDEGFTFAGDLLVASQQPSGFSDWLTGSVDPAVRTLPRAGFSAKTTLTATRQVFDDLEVDVGGDTITGRIARQEEGGSTTMTAKLTGGRVDLDAVLALSRLFTGHDRSIADAERFDLALEAGPVTYAGATAGKVDADLGFDGDSLKVDHLDVEGLAGARLTASGNLTDLSGGDAKGKLDVELDSKEPQRFFAFLERVRPGIPLIEVLAPRAGKLAPLKLSGEVEAVEGAAGKKPTLLVRLDGTADGTKIDLSTAVENGIYAAAESGRFGLDLRLENDRPTVLLGQLGIASVDLAPPSPLEVELSVSTAETGPAVTSATMRAPGSEISLDGSVDVAPEGVTGAEFSVYVNSEDVAPWLRSLAIDLGQSFDAVPVAVNGGVVFQDGAWQIAGVNGKIAGIDVAADLDKPAGQTLGGEVKLSQLSLPWLANLAYGRPLLGPAGEVTWSRDAFTPALLPPLNAKIALEADRLDLAGGLSLSDASASLDLSPTSASLANLRARTHDAEIAGSLVMRNTDGLAGFSLAAFAEGLDLSALFPALSGGEGPARLDGAIRLDASGQSYQALIQALSGAGDITVVNARIPGVPEAVLTPLLAAADKPDFKPQAETAATFASLGADRAFDIAKATSEFTVTGGTLKLSPVEIPGGDTTLTVDASLDLADLALGGDMTLSIDPGLERVEGAEPTVNYGLSGTLAAPKLGLDTAALTNYLSVRALEREQARVEAMQESLEEKLRLRREGRFYRWREDVAAKRAEEAEARRRAAEEQAKAIEEEQARQKAAEAQAARDKAAEEEAARRDAAAAAAARRRETPPKPPTAQKPGGPPAALTFDRPVPSAGDRPDPGFQSLPGVNNPLDF</sequence>
<feature type="domain" description="AsmA" evidence="2">
    <location>
        <begin position="3"/>
        <end position="176"/>
    </location>
</feature>
<comment type="caution">
    <text evidence="3">The sequence shown here is derived from an EMBL/GenBank/DDBJ whole genome shotgun (WGS) entry which is preliminary data.</text>
</comment>
<dbReference type="Proteomes" id="UP000298179">
    <property type="component" value="Unassembled WGS sequence"/>
</dbReference>
<dbReference type="AlphaFoldDB" id="A0A4Y8RL34"/>
<dbReference type="InterPro" id="IPR017023">
    <property type="entry name" value="UCP034039"/>
</dbReference>
<reference evidence="3 4" key="1">
    <citation type="submission" date="2019-03" db="EMBL/GenBank/DDBJ databases">
        <title>Jiella endophytica sp. nov., a novel endophytic bacterium isolated from root of Ficus microcarpa Linn. f.</title>
        <authorList>
            <person name="Tuo L."/>
        </authorList>
    </citation>
    <scope>NUCLEOTIDE SEQUENCE [LARGE SCALE GENOMIC DNA]</scope>
    <source>
        <strain evidence="3 4">CBS5Q-3</strain>
    </source>
</reference>
<dbReference type="InterPro" id="IPR007844">
    <property type="entry name" value="AsmA"/>
</dbReference>
<dbReference type="OrthoDB" id="9816380at2"/>
<proteinExistence type="predicted"/>
<gene>
    <name evidence="3" type="ORF">E3C22_11000</name>
</gene>
<keyword evidence="4" id="KW-1185">Reference proteome</keyword>
<dbReference type="PANTHER" id="PTHR30441:SF4">
    <property type="entry name" value="PROTEIN ASMA"/>
    <property type="match status" value="1"/>
</dbReference>
<feature type="compositionally biased region" description="Pro residues" evidence="1">
    <location>
        <begin position="1235"/>
        <end position="1246"/>
    </location>
</feature>
<feature type="compositionally biased region" description="Basic and acidic residues" evidence="1">
    <location>
        <begin position="1188"/>
        <end position="1222"/>
    </location>
</feature>
<dbReference type="InterPro" id="IPR052894">
    <property type="entry name" value="AsmA-related"/>
</dbReference>
<organism evidence="3 4">
    <name type="scientific">Jiella endophytica</name>
    <dbReference type="NCBI Taxonomy" id="2558362"/>
    <lineage>
        <taxon>Bacteria</taxon>
        <taxon>Pseudomonadati</taxon>
        <taxon>Pseudomonadota</taxon>
        <taxon>Alphaproteobacteria</taxon>
        <taxon>Hyphomicrobiales</taxon>
        <taxon>Aurantimonadaceae</taxon>
        <taxon>Jiella</taxon>
    </lineage>
</organism>
<dbReference type="Pfam" id="PF05170">
    <property type="entry name" value="AsmA"/>
    <property type="match status" value="1"/>
</dbReference>
<evidence type="ECO:0000259" key="2">
    <source>
        <dbReference type="Pfam" id="PF05170"/>
    </source>
</evidence>
<evidence type="ECO:0000256" key="1">
    <source>
        <dbReference type="SAM" id="MobiDB-lite"/>
    </source>
</evidence>
<feature type="compositionally biased region" description="Acidic residues" evidence="1">
    <location>
        <begin position="337"/>
        <end position="347"/>
    </location>
</feature>
<dbReference type="GO" id="GO:0005886">
    <property type="term" value="C:plasma membrane"/>
    <property type="evidence" value="ECO:0007669"/>
    <property type="project" value="TreeGrafter"/>
</dbReference>
<dbReference type="PANTHER" id="PTHR30441">
    <property type="entry name" value="DUF748 DOMAIN-CONTAINING PROTEIN"/>
    <property type="match status" value="1"/>
</dbReference>
<accession>A0A4Y8RL34</accession>
<dbReference type="PIRSF" id="PIRSF034039">
    <property type="entry name" value="UCP034039"/>
    <property type="match status" value="1"/>
</dbReference>
<evidence type="ECO:0000313" key="3">
    <source>
        <dbReference type="EMBL" id="TFF22970.1"/>
    </source>
</evidence>
<evidence type="ECO:0000313" key="4">
    <source>
        <dbReference type="Proteomes" id="UP000298179"/>
    </source>
</evidence>
<dbReference type="EMBL" id="SOZD01000003">
    <property type="protein sequence ID" value="TFF22970.1"/>
    <property type="molecule type" value="Genomic_DNA"/>
</dbReference>
<protein>
    <submittedName>
        <fullName evidence="3">AsmA family protein</fullName>
    </submittedName>
</protein>
<name>A0A4Y8RL34_9HYPH</name>